<dbReference type="InterPro" id="IPR019734">
    <property type="entry name" value="TPR_rpt"/>
</dbReference>
<evidence type="ECO:0000256" key="2">
    <source>
        <dbReference type="ARBA" id="ARBA00022803"/>
    </source>
</evidence>
<dbReference type="InterPro" id="IPR000551">
    <property type="entry name" value="MerR-type_HTH_dom"/>
</dbReference>
<dbReference type="PANTHER" id="PTHR44858:SF1">
    <property type="entry name" value="UDP-N-ACETYLGLUCOSAMINE--PEPTIDE N-ACETYLGLUCOSAMINYLTRANSFERASE SPINDLY-RELATED"/>
    <property type="match status" value="1"/>
</dbReference>
<dbReference type="Proteomes" id="UP001595530">
    <property type="component" value="Unassembled WGS sequence"/>
</dbReference>
<dbReference type="Pfam" id="PF13411">
    <property type="entry name" value="MerR_1"/>
    <property type="match status" value="1"/>
</dbReference>
<evidence type="ECO:0000256" key="3">
    <source>
        <dbReference type="PROSITE-ProRule" id="PRU00339"/>
    </source>
</evidence>
<dbReference type="PROSITE" id="PS50005">
    <property type="entry name" value="TPR"/>
    <property type="match status" value="1"/>
</dbReference>
<keyword evidence="1" id="KW-0677">Repeat</keyword>
<sequence>MKSITIADLQSKYGLPRRIVTELVKEGFVIPTRGKSREYRFSFHDVVILRMAHDLAEAGFSPKKTTRFLKQLRRDLPASSVAGMRISAAGKELVVREDGRLRNANGQLVIEFAEVVNNDTVTSLPVSHQQIQGSNRSAGEWYNAALSIEASDPLKAIHLYRKAIEVGQRYAEAFINLGCILIEREQYLEAFAVCQEGVLQCPDEPFLHFNLAVVYEELKRFPDALCCYNKALHLDSKFADAHYNAARLHETMGHSTAAIRHFNEYRRLAR</sequence>
<evidence type="ECO:0000256" key="1">
    <source>
        <dbReference type="ARBA" id="ARBA00022737"/>
    </source>
</evidence>
<dbReference type="Gene3D" id="1.25.40.10">
    <property type="entry name" value="Tetratricopeptide repeat domain"/>
    <property type="match status" value="1"/>
</dbReference>
<gene>
    <name evidence="5" type="ORF">ACFOFO_20710</name>
</gene>
<dbReference type="Gene3D" id="1.10.1660.10">
    <property type="match status" value="1"/>
</dbReference>
<name>A0ABV7F837_9BURK</name>
<dbReference type="RefSeq" id="WP_390328472.1">
    <property type="nucleotide sequence ID" value="NZ_JBHRTP010000075.1"/>
</dbReference>
<dbReference type="SUPFAM" id="SSF48452">
    <property type="entry name" value="TPR-like"/>
    <property type="match status" value="1"/>
</dbReference>
<feature type="repeat" description="TPR" evidence="3">
    <location>
        <begin position="205"/>
        <end position="238"/>
    </location>
</feature>
<dbReference type="Pfam" id="PF13432">
    <property type="entry name" value="TPR_16"/>
    <property type="match status" value="1"/>
</dbReference>
<protein>
    <submittedName>
        <fullName evidence="5">Tetratricopeptide repeat protein</fullName>
    </submittedName>
</protein>
<dbReference type="EMBL" id="JBHRTP010000075">
    <property type="protein sequence ID" value="MFC3110354.1"/>
    <property type="molecule type" value="Genomic_DNA"/>
</dbReference>
<reference evidence="6" key="1">
    <citation type="journal article" date="2019" name="Int. J. Syst. Evol. Microbiol.">
        <title>The Global Catalogue of Microorganisms (GCM) 10K type strain sequencing project: providing services to taxonomists for standard genome sequencing and annotation.</title>
        <authorList>
            <consortium name="The Broad Institute Genomics Platform"/>
            <consortium name="The Broad Institute Genome Sequencing Center for Infectious Disease"/>
            <person name="Wu L."/>
            <person name="Ma J."/>
        </authorList>
    </citation>
    <scope>NUCLEOTIDE SEQUENCE [LARGE SCALE GENOMIC DNA]</scope>
    <source>
        <strain evidence="6">KCTC 42986</strain>
    </source>
</reference>
<dbReference type="InterPro" id="IPR050498">
    <property type="entry name" value="Ycf3"/>
</dbReference>
<organism evidence="5 6">
    <name type="scientific">Undibacterium arcticum</name>
    <dbReference type="NCBI Taxonomy" id="1762892"/>
    <lineage>
        <taxon>Bacteria</taxon>
        <taxon>Pseudomonadati</taxon>
        <taxon>Pseudomonadota</taxon>
        <taxon>Betaproteobacteria</taxon>
        <taxon>Burkholderiales</taxon>
        <taxon>Oxalobacteraceae</taxon>
        <taxon>Undibacterium</taxon>
    </lineage>
</organism>
<feature type="domain" description="HTH merR-type" evidence="4">
    <location>
        <begin position="5"/>
        <end position="71"/>
    </location>
</feature>
<proteinExistence type="predicted"/>
<evidence type="ECO:0000313" key="6">
    <source>
        <dbReference type="Proteomes" id="UP001595530"/>
    </source>
</evidence>
<keyword evidence="2 3" id="KW-0802">TPR repeat</keyword>
<dbReference type="SMART" id="SM00028">
    <property type="entry name" value="TPR"/>
    <property type="match status" value="2"/>
</dbReference>
<dbReference type="InterPro" id="IPR011990">
    <property type="entry name" value="TPR-like_helical_dom_sf"/>
</dbReference>
<dbReference type="PANTHER" id="PTHR44858">
    <property type="entry name" value="TETRATRICOPEPTIDE REPEAT PROTEIN 6"/>
    <property type="match status" value="1"/>
</dbReference>
<comment type="caution">
    <text evidence="5">The sequence shown here is derived from an EMBL/GenBank/DDBJ whole genome shotgun (WGS) entry which is preliminary data.</text>
</comment>
<evidence type="ECO:0000313" key="5">
    <source>
        <dbReference type="EMBL" id="MFC3110354.1"/>
    </source>
</evidence>
<accession>A0ABV7F837</accession>
<evidence type="ECO:0000259" key="4">
    <source>
        <dbReference type="Pfam" id="PF13411"/>
    </source>
</evidence>
<keyword evidence="6" id="KW-1185">Reference proteome</keyword>